<evidence type="ECO:0000313" key="2">
    <source>
        <dbReference type="Proteomes" id="UP001139414"/>
    </source>
</evidence>
<protein>
    <submittedName>
        <fullName evidence="1">Uncharacterized protein</fullName>
    </submittedName>
</protein>
<name>A0A9X1LHZ0_9FLAO</name>
<dbReference type="RefSeq" id="WP_229338978.1">
    <property type="nucleotide sequence ID" value="NZ_JAJBZG010000002.1"/>
</dbReference>
<reference evidence="1" key="1">
    <citation type="submission" date="2021-10" db="EMBL/GenBank/DDBJ databases">
        <title>Gramella sp. ASW11-100T, isolated from marine sediment.</title>
        <authorList>
            <person name="Xia C."/>
        </authorList>
    </citation>
    <scope>NUCLEOTIDE SEQUENCE</scope>
    <source>
        <strain evidence="1">ASW11-100</strain>
    </source>
</reference>
<sequence>MDYVKEESNKQGVKKAGVRIYFGLYPKSNEKKSYATIFLAPTKEVSAEGDLGAAINQENNYEIDPFNTSQGGEPPINY</sequence>
<comment type="caution">
    <text evidence="1">The sequence shown here is derived from an EMBL/GenBank/DDBJ whole genome shotgun (WGS) entry which is preliminary data.</text>
</comment>
<keyword evidence="2" id="KW-1185">Reference proteome</keyword>
<proteinExistence type="predicted"/>
<dbReference type="AlphaFoldDB" id="A0A9X1LHZ0"/>
<accession>A0A9X1LHZ0</accession>
<gene>
    <name evidence="1" type="ORF">LGQ90_05450</name>
</gene>
<evidence type="ECO:0000313" key="1">
    <source>
        <dbReference type="EMBL" id="MCB7480707.1"/>
    </source>
</evidence>
<dbReference type="Proteomes" id="UP001139414">
    <property type="component" value="Unassembled WGS sequence"/>
</dbReference>
<dbReference type="EMBL" id="JAJBZG010000002">
    <property type="protein sequence ID" value="MCB7480707.1"/>
    <property type="molecule type" value="Genomic_DNA"/>
</dbReference>
<organism evidence="1 2">
    <name type="scientific">Christiangramia sediminis</name>
    <dbReference type="NCBI Taxonomy" id="2881336"/>
    <lineage>
        <taxon>Bacteria</taxon>
        <taxon>Pseudomonadati</taxon>
        <taxon>Bacteroidota</taxon>
        <taxon>Flavobacteriia</taxon>
        <taxon>Flavobacteriales</taxon>
        <taxon>Flavobacteriaceae</taxon>
        <taxon>Christiangramia</taxon>
    </lineage>
</organism>